<gene>
    <name evidence="1" type="ORF">HK099_003964</name>
</gene>
<dbReference type="InterPro" id="IPR032675">
    <property type="entry name" value="LRR_dom_sf"/>
</dbReference>
<evidence type="ECO:0000313" key="1">
    <source>
        <dbReference type="EMBL" id="KAJ3226852.1"/>
    </source>
</evidence>
<proteinExistence type="predicted"/>
<comment type="caution">
    <text evidence="1">The sequence shown here is derived from an EMBL/GenBank/DDBJ whole genome shotgun (WGS) entry which is preliminary data.</text>
</comment>
<protein>
    <submittedName>
        <fullName evidence="1">Uncharacterized protein</fullName>
    </submittedName>
</protein>
<dbReference type="AlphaFoldDB" id="A0AAD5Y1D7"/>
<reference evidence="1" key="1">
    <citation type="submission" date="2020-05" db="EMBL/GenBank/DDBJ databases">
        <title>Phylogenomic resolution of chytrid fungi.</title>
        <authorList>
            <person name="Stajich J.E."/>
            <person name="Amses K."/>
            <person name="Simmons R."/>
            <person name="Seto K."/>
            <person name="Myers J."/>
            <person name="Bonds A."/>
            <person name="Quandt C.A."/>
            <person name="Barry K."/>
            <person name="Liu P."/>
            <person name="Grigoriev I."/>
            <person name="Longcore J.E."/>
            <person name="James T.Y."/>
        </authorList>
    </citation>
    <scope>NUCLEOTIDE SEQUENCE</scope>
    <source>
        <strain evidence="1">JEL0476</strain>
    </source>
</reference>
<sequence>MIFFNLLFKDFTSKFIYADSLRIVRRGKSFLESTIQNEIASKFNGHLTLRVISMDSNYILQGSSNCPKLEELSCWYFSGREKDLECMEMILKNCFKLKLLKKQPISYGAPNLTTIHLVNDKLSGPQKFPKNFFKDIAITCPKIKEILFGYFIFGSKEFCGILNLNNLKIFKLEHCLCRLSSHIIDQIFGTGSDEVDSTFRWFQLKKPSLLSLFIKGLVDRMELLEIGLAEIFFEKESLNWEAENDFSEINLPSVKTIWNSNKYPSLMKLRIHEDFYKMITKTDLKFISCCLKNLHNISLRFSLKRFQKRTADQLVFPEFILNLEKNVKNLKILSLHHFLFEGDFDDLDSTSDLDVNKIISNKNKADNFILSPHESTLFFIQTSEQLKNLVSKLTSLTLNLYSFIPAFIVRTILNSTTLVELVLLGTCQPLFKCTVYLPNLTSLQLLEKKSGQHRLLLSLVRGAPKLLRLHVLTPKLISFRLEGRGIDKGSSSCLMEMLKFISRRSLKLKEFIVTFGCGFCESIQSCNKGSNTDSNSKYYNCDSFYSKNDHCKTINNFDFSDDKNQKKFDESINNLETLNLSVNENTNIELKLYKNYMDSVSQSNSPNKLQNQNSNMNYECNLKKFNQTSNIKFSKCENECIKSITKKLKSTFLFLENVQIRKSSMSQVFIYDEPAYISSVILK</sequence>
<name>A0AAD5Y1D7_9FUNG</name>
<organism evidence="1 2">
    <name type="scientific">Clydaea vesicula</name>
    <dbReference type="NCBI Taxonomy" id="447962"/>
    <lineage>
        <taxon>Eukaryota</taxon>
        <taxon>Fungi</taxon>
        <taxon>Fungi incertae sedis</taxon>
        <taxon>Chytridiomycota</taxon>
        <taxon>Chytridiomycota incertae sedis</taxon>
        <taxon>Chytridiomycetes</taxon>
        <taxon>Lobulomycetales</taxon>
        <taxon>Lobulomycetaceae</taxon>
        <taxon>Clydaea</taxon>
    </lineage>
</organism>
<evidence type="ECO:0000313" key="2">
    <source>
        <dbReference type="Proteomes" id="UP001211065"/>
    </source>
</evidence>
<dbReference type="EMBL" id="JADGJW010000027">
    <property type="protein sequence ID" value="KAJ3226852.1"/>
    <property type="molecule type" value="Genomic_DNA"/>
</dbReference>
<dbReference type="Gene3D" id="3.80.10.10">
    <property type="entry name" value="Ribonuclease Inhibitor"/>
    <property type="match status" value="1"/>
</dbReference>
<keyword evidence="2" id="KW-1185">Reference proteome</keyword>
<accession>A0AAD5Y1D7</accession>
<dbReference type="Proteomes" id="UP001211065">
    <property type="component" value="Unassembled WGS sequence"/>
</dbReference>